<feature type="domain" description="Rhodanese" evidence="2">
    <location>
        <begin position="83"/>
        <end position="174"/>
    </location>
</feature>
<evidence type="ECO:0000259" key="2">
    <source>
        <dbReference type="PROSITE" id="PS50206"/>
    </source>
</evidence>
<dbReference type="KEGG" id="hpel:HZS54_11090"/>
<dbReference type="PROSITE" id="PS50206">
    <property type="entry name" value="RHODANESE_3"/>
    <property type="match status" value="1"/>
</dbReference>
<dbReference type="GeneID" id="56083141"/>
<proteinExistence type="predicted"/>
<dbReference type="SUPFAM" id="SSF52821">
    <property type="entry name" value="Rhodanese/Cell cycle control phosphatase"/>
    <property type="match status" value="1"/>
</dbReference>
<dbReference type="Pfam" id="PF00581">
    <property type="entry name" value="Rhodanese"/>
    <property type="match status" value="1"/>
</dbReference>
<feature type="region of interest" description="Disordered" evidence="1">
    <location>
        <begin position="22"/>
        <end position="48"/>
    </location>
</feature>
<dbReference type="Proteomes" id="UP000509346">
    <property type="component" value="Chromosome"/>
</dbReference>
<evidence type="ECO:0000313" key="3">
    <source>
        <dbReference type="EMBL" id="QLH82113.1"/>
    </source>
</evidence>
<sequence>MKRRAFLAAAGGSIAFSAGCLSSASSTEMDPQDPDWSESEVGLAPDPIEVPERDVDESRFKDYQTEGTTIKLIPLDVAYYWYNTRKARFVDTRVREQYDAVHIKGAAHSPAPEGGNDDPLDGVSKQDRIVAYCTCPHHLSGIRTANLLDNGYSGPYALDPGFDPWVNEGYPIGGTDSNNPNMENYPDDYSRVGGTD</sequence>
<dbReference type="EMBL" id="CP058909">
    <property type="protein sequence ID" value="QLH82113.1"/>
    <property type="molecule type" value="Genomic_DNA"/>
</dbReference>
<dbReference type="InterPro" id="IPR001763">
    <property type="entry name" value="Rhodanese-like_dom"/>
</dbReference>
<dbReference type="OrthoDB" id="252224at2157"/>
<name>A0A7D5TBA9_9EURY</name>
<reference evidence="3 4" key="1">
    <citation type="submission" date="2020-07" db="EMBL/GenBank/DDBJ databases">
        <title>Halosimplex litoreum sp. nov. and Halosimplex rubrum sp. nov., isolated from different salt environments.</title>
        <authorList>
            <person name="Cui H."/>
        </authorList>
    </citation>
    <scope>NUCLEOTIDE SEQUENCE [LARGE SCALE GENOMIC DNA]</scope>
    <source>
        <strain evidence="3 4">R2</strain>
    </source>
</reference>
<feature type="region of interest" description="Disordered" evidence="1">
    <location>
        <begin position="172"/>
        <end position="196"/>
    </location>
</feature>
<dbReference type="InterPro" id="IPR036873">
    <property type="entry name" value="Rhodanese-like_dom_sf"/>
</dbReference>
<evidence type="ECO:0000313" key="4">
    <source>
        <dbReference type="Proteomes" id="UP000509346"/>
    </source>
</evidence>
<protein>
    <submittedName>
        <fullName evidence="3">Rhodanese-like domain-containing protein</fullName>
    </submittedName>
</protein>
<organism evidence="3 4">
    <name type="scientific">Halosimplex pelagicum</name>
    <dbReference type="NCBI Taxonomy" id="869886"/>
    <lineage>
        <taxon>Archaea</taxon>
        <taxon>Methanobacteriati</taxon>
        <taxon>Methanobacteriota</taxon>
        <taxon>Stenosarchaea group</taxon>
        <taxon>Halobacteria</taxon>
        <taxon>Halobacteriales</taxon>
        <taxon>Haloarculaceae</taxon>
        <taxon>Halosimplex</taxon>
    </lineage>
</organism>
<dbReference type="Gene3D" id="3.40.250.10">
    <property type="entry name" value="Rhodanese-like domain"/>
    <property type="match status" value="1"/>
</dbReference>
<gene>
    <name evidence="3" type="ORF">HZS54_11090</name>
</gene>
<dbReference type="RefSeq" id="WP_179922581.1">
    <property type="nucleotide sequence ID" value="NZ_CP058909.1"/>
</dbReference>
<accession>A0A7D5TBA9</accession>
<dbReference type="PROSITE" id="PS51257">
    <property type="entry name" value="PROKAR_LIPOPROTEIN"/>
    <property type="match status" value="1"/>
</dbReference>
<dbReference type="AlphaFoldDB" id="A0A7D5TBA9"/>
<keyword evidence="4" id="KW-1185">Reference proteome</keyword>
<dbReference type="SMART" id="SM00450">
    <property type="entry name" value="RHOD"/>
    <property type="match status" value="1"/>
</dbReference>
<dbReference type="CDD" id="cd00158">
    <property type="entry name" value="RHOD"/>
    <property type="match status" value="1"/>
</dbReference>
<evidence type="ECO:0000256" key="1">
    <source>
        <dbReference type="SAM" id="MobiDB-lite"/>
    </source>
</evidence>